<dbReference type="InterPro" id="IPR001296">
    <property type="entry name" value="Glyco_trans_1"/>
</dbReference>
<keyword evidence="7" id="KW-1185">Reference proteome</keyword>
<dbReference type="SUPFAM" id="SSF53756">
    <property type="entry name" value="UDP-Glycosyltransferase/glycogen phosphorylase"/>
    <property type="match status" value="1"/>
</dbReference>
<dbReference type="Pfam" id="PF00534">
    <property type="entry name" value="Glycos_transf_1"/>
    <property type="match status" value="1"/>
</dbReference>
<sequence>MAGVAAALGACYTRRVTSPSSPPLQLLIVSASIGGGHVAAARALEEAARARGLEPQHVDLLSYTPLGFRRLYRQTYFDLVRTAPDFVDWLGKRLDRRPREQRTRQERVMARLTQLISRSLLKLVRSSAPDVVLHTHFLPPAILHARRLRLPQAVVITDYAAHNLWLQPGIGRYFVASDEVAAHLQAVGVEAARVRVSGIPISGRFARAPSQAAARAALGLAPERDVLLLMAAGLSAGVLRGLLEQLATLRWPLTVVIICGRSHELVGVAERETARYRPHDAAQAVHFVVHGFTEEVPRYMAAADLLVGKPGGLTTSEALAMGLPFAVVNPYPLQEEANANFLLERGVGLRLEPLTVAPFKLRRFLEDPPRRAAMRAAARALARADAADAVISSLLEEPLAP</sequence>
<evidence type="ECO:0000259" key="4">
    <source>
        <dbReference type="Pfam" id="PF00534"/>
    </source>
</evidence>
<reference evidence="6 7" key="2">
    <citation type="journal article" date="2011" name="Stand. Genomic Sci.">
        <title>Complete genome sequence of Truepera radiovictrix type strain (RQ-24).</title>
        <authorList>
            <person name="Ivanova N."/>
            <person name="Rohde C."/>
            <person name="Munk C."/>
            <person name="Nolan M."/>
            <person name="Lucas S."/>
            <person name="Del Rio T.G."/>
            <person name="Tice H."/>
            <person name="Deshpande S."/>
            <person name="Cheng J.F."/>
            <person name="Tapia R."/>
            <person name="Han C."/>
            <person name="Goodwin L."/>
            <person name="Pitluck S."/>
            <person name="Liolios K."/>
            <person name="Mavromatis K."/>
            <person name="Mikhailova N."/>
            <person name="Pati A."/>
            <person name="Chen A."/>
            <person name="Palaniappan K."/>
            <person name="Land M."/>
            <person name="Hauser L."/>
            <person name="Chang Y.J."/>
            <person name="Jeffries C.D."/>
            <person name="Brambilla E."/>
            <person name="Rohde M."/>
            <person name="Goker M."/>
            <person name="Tindall B.J."/>
            <person name="Woyke T."/>
            <person name="Bristow J."/>
            <person name="Eisen J.A."/>
            <person name="Markowitz V."/>
            <person name="Hugenholtz P."/>
            <person name="Kyrpides N.C."/>
            <person name="Klenk H.P."/>
            <person name="Lapidus A."/>
        </authorList>
    </citation>
    <scope>NUCLEOTIDE SEQUENCE [LARGE SCALE GENOMIC DNA]</scope>
    <source>
        <strain evidence="7">DSM 17093 / CIP 108686 / LMG 22925 / RQ-24</strain>
    </source>
</reference>
<dbReference type="AlphaFoldDB" id="D7CVT3"/>
<organism evidence="6 7">
    <name type="scientific">Truepera radiovictrix (strain DSM 17093 / CIP 108686 / LMG 22925 / RQ-24)</name>
    <dbReference type="NCBI Taxonomy" id="649638"/>
    <lineage>
        <taxon>Bacteria</taxon>
        <taxon>Thermotogati</taxon>
        <taxon>Deinococcota</taxon>
        <taxon>Deinococci</taxon>
        <taxon>Trueperales</taxon>
        <taxon>Trueperaceae</taxon>
        <taxon>Truepera</taxon>
    </lineage>
</organism>
<gene>
    <name evidence="6" type="ordered locus">Trad_2896</name>
</gene>
<keyword evidence="2" id="KW-0328">Glycosyltransferase</keyword>
<evidence type="ECO:0000256" key="1">
    <source>
        <dbReference type="ARBA" id="ARBA00006962"/>
    </source>
</evidence>
<dbReference type="eggNOG" id="COG0707">
    <property type="taxonomic scope" value="Bacteria"/>
</dbReference>
<dbReference type="GO" id="GO:0009247">
    <property type="term" value="P:glycolipid biosynthetic process"/>
    <property type="evidence" value="ECO:0007669"/>
    <property type="project" value="InterPro"/>
</dbReference>
<accession>D7CVT3</accession>
<dbReference type="KEGG" id="tra:Trad_2896"/>
<dbReference type="CAZy" id="GT28">
    <property type="family name" value="Glycosyltransferase Family 28"/>
</dbReference>
<proteinExistence type="inferred from homology"/>
<comment type="similarity">
    <text evidence="1">Belongs to the glycosyltransferase 28 family.</text>
</comment>
<evidence type="ECO:0000259" key="5">
    <source>
        <dbReference type="Pfam" id="PF06925"/>
    </source>
</evidence>
<feature type="domain" description="Diacylglycerol glucosyltransferase N-terminal" evidence="5">
    <location>
        <begin position="37"/>
        <end position="201"/>
    </location>
</feature>
<reference evidence="7" key="1">
    <citation type="submission" date="2010-05" db="EMBL/GenBank/DDBJ databases">
        <title>The complete genome of Truepera radiovictris DSM 17093.</title>
        <authorList>
            <consortium name="US DOE Joint Genome Institute (JGI-PGF)"/>
            <person name="Lucas S."/>
            <person name="Copeland A."/>
            <person name="Lapidus A."/>
            <person name="Glavina del Rio T."/>
            <person name="Dalin E."/>
            <person name="Tice H."/>
            <person name="Bruce D."/>
            <person name="Goodwin L."/>
            <person name="Pitluck S."/>
            <person name="Kyrpides N."/>
            <person name="Mavromatis K."/>
            <person name="Ovchinnikova G."/>
            <person name="Munk A.C."/>
            <person name="Detter J.C."/>
            <person name="Han C."/>
            <person name="Tapia R."/>
            <person name="Land M."/>
            <person name="Hauser L."/>
            <person name="Markowitz V."/>
            <person name="Cheng J.-F."/>
            <person name="Hugenholtz P."/>
            <person name="Woyke T."/>
            <person name="Wu D."/>
            <person name="Tindall B."/>
            <person name="Pomrenke H.G."/>
            <person name="Brambilla E."/>
            <person name="Klenk H.-P."/>
            <person name="Eisen J.A."/>
        </authorList>
    </citation>
    <scope>NUCLEOTIDE SEQUENCE [LARGE SCALE GENOMIC DNA]</scope>
    <source>
        <strain evidence="7">DSM 17093 / CIP 108686 / LMG 22925 / RQ-24</strain>
    </source>
</reference>
<dbReference type="GO" id="GO:0016020">
    <property type="term" value="C:membrane"/>
    <property type="evidence" value="ECO:0007669"/>
    <property type="project" value="GOC"/>
</dbReference>
<dbReference type="GO" id="GO:0016758">
    <property type="term" value="F:hexosyltransferase activity"/>
    <property type="evidence" value="ECO:0007669"/>
    <property type="project" value="InterPro"/>
</dbReference>
<dbReference type="Proteomes" id="UP000000379">
    <property type="component" value="Chromosome"/>
</dbReference>
<keyword evidence="3" id="KW-0808">Transferase</keyword>
<dbReference type="InterPro" id="IPR050519">
    <property type="entry name" value="Glycosyltransf_28_UgtP"/>
</dbReference>
<protein>
    <submittedName>
        <fullName evidence="6">Monogalactosyldiacylglycerol synthase</fullName>
    </submittedName>
</protein>
<dbReference type="Pfam" id="PF06925">
    <property type="entry name" value="MGDG_synth"/>
    <property type="match status" value="1"/>
</dbReference>
<dbReference type="InterPro" id="IPR009695">
    <property type="entry name" value="Diacylglyc_glucosyltr_N"/>
</dbReference>
<evidence type="ECO:0000313" key="6">
    <source>
        <dbReference type="EMBL" id="ADI15994.1"/>
    </source>
</evidence>
<dbReference type="STRING" id="649638.Trad_2896"/>
<dbReference type="OrthoDB" id="9815663at2"/>
<dbReference type="PANTHER" id="PTHR43025:SF3">
    <property type="entry name" value="MONOGALACTOSYLDIACYLGLYCEROL SYNTHASE 1, CHLOROPLASTIC"/>
    <property type="match status" value="1"/>
</dbReference>
<dbReference type="Gene3D" id="3.40.50.2000">
    <property type="entry name" value="Glycogen Phosphorylase B"/>
    <property type="match status" value="2"/>
</dbReference>
<dbReference type="PANTHER" id="PTHR43025">
    <property type="entry name" value="MONOGALACTOSYLDIACYLGLYCEROL SYNTHASE"/>
    <property type="match status" value="1"/>
</dbReference>
<evidence type="ECO:0000313" key="7">
    <source>
        <dbReference type="Proteomes" id="UP000000379"/>
    </source>
</evidence>
<feature type="domain" description="Glycosyl transferase family 1" evidence="4">
    <location>
        <begin position="223"/>
        <end position="379"/>
    </location>
</feature>
<evidence type="ECO:0000256" key="2">
    <source>
        <dbReference type="ARBA" id="ARBA00022676"/>
    </source>
</evidence>
<name>D7CVT3_TRURR</name>
<dbReference type="EMBL" id="CP002049">
    <property type="protein sequence ID" value="ADI15994.1"/>
    <property type="molecule type" value="Genomic_DNA"/>
</dbReference>
<evidence type="ECO:0000256" key="3">
    <source>
        <dbReference type="ARBA" id="ARBA00022679"/>
    </source>
</evidence>
<dbReference type="HOGENOM" id="CLU_028367_0_1_0"/>